<evidence type="ECO:0000313" key="6">
    <source>
        <dbReference type="Proteomes" id="UP001611580"/>
    </source>
</evidence>
<keyword evidence="2" id="KW-0648">Protein biosynthesis</keyword>
<keyword evidence="1" id="KW-0547">Nucleotide-binding</keyword>
<dbReference type="InterPro" id="IPR014721">
    <property type="entry name" value="Ribsml_uS5_D2-typ_fold_subgr"/>
</dbReference>
<dbReference type="SMART" id="SM00889">
    <property type="entry name" value="EFG_IV"/>
    <property type="match status" value="1"/>
</dbReference>
<dbReference type="RefSeq" id="WP_397403341.1">
    <property type="nucleotide sequence ID" value="NZ_JBIRYI010000004.1"/>
</dbReference>
<organism evidence="5 6">
    <name type="scientific">Promicromonospora kroppenstedtii</name>
    <dbReference type="NCBI Taxonomy" id="440482"/>
    <lineage>
        <taxon>Bacteria</taxon>
        <taxon>Bacillati</taxon>
        <taxon>Actinomycetota</taxon>
        <taxon>Actinomycetes</taxon>
        <taxon>Micrococcales</taxon>
        <taxon>Promicromonosporaceae</taxon>
        <taxon>Promicromonospora</taxon>
    </lineage>
</organism>
<dbReference type="Pfam" id="PF00009">
    <property type="entry name" value="GTP_EFTU"/>
    <property type="match status" value="1"/>
</dbReference>
<evidence type="ECO:0000259" key="4">
    <source>
        <dbReference type="PROSITE" id="PS51722"/>
    </source>
</evidence>
<dbReference type="SUPFAM" id="SSF54211">
    <property type="entry name" value="Ribosomal protein S5 domain 2-like"/>
    <property type="match status" value="1"/>
</dbReference>
<evidence type="ECO:0000313" key="5">
    <source>
        <dbReference type="EMBL" id="MFI2486975.1"/>
    </source>
</evidence>
<accession>A0ABW7XI31</accession>
<dbReference type="PANTHER" id="PTHR43261:SF1">
    <property type="entry name" value="RIBOSOME-RELEASING FACTOR 2, MITOCHONDRIAL"/>
    <property type="match status" value="1"/>
</dbReference>
<protein>
    <submittedName>
        <fullName evidence="5">GTP-binding protein</fullName>
    </submittedName>
</protein>
<evidence type="ECO:0000256" key="1">
    <source>
        <dbReference type="ARBA" id="ARBA00022741"/>
    </source>
</evidence>
<dbReference type="EMBL" id="JBIRYI010000004">
    <property type="protein sequence ID" value="MFI2486975.1"/>
    <property type="molecule type" value="Genomic_DNA"/>
</dbReference>
<gene>
    <name evidence="5" type="ORF">ACH47X_08705</name>
</gene>
<dbReference type="InterPro" id="IPR031157">
    <property type="entry name" value="G_TR_CS"/>
</dbReference>
<dbReference type="SUPFAM" id="SSF54980">
    <property type="entry name" value="EF-G C-terminal domain-like"/>
    <property type="match status" value="2"/>
</dbReference>
<dbReference type="InterPro" id="IPR005225">
    <property type="entry name" value="Small_GTP-bd"/>
</dbReference>
<evidence type="ECO:0000256" key="3">
    <source>
        <dbReference type="ARBA" id="ARBA00023134"/>
    </source>
</evidence>
<dbReference type="PROSITE" id="PS00301">
    <property type="entry name" value="G_TR_1"/>
    <property type="match status" value="1"/>
</dbReference>
<dbReference type="PRINTS" id="PR00315">
    <property type="entry name" value="ELONGATNFCT"/>
</dbReference>
<dbReference type="InterPro" id="IPR005517">
    <property type="entry name" value="Transl_elong_EFG/EF2_IV"/>
</dbReference>
<sequence>MSYLNLGIVAHVDAGKTSLTERLLHHAGVIDRLGSVDGGDTLTDSLALERERGITIRASVASFPAGDVVVNVLDTPGHPDFIAEVDRSLAVLDGAVLVLSAVEGVQAQTLVLMRALQRLRLPLIVFVNKIDRRGARPDAVADAVARRLSPDVLPLQRVHAAGTPAARVESLPDDGLRAWLADESRRGAAHPVLFGSAVTGVGVPELIAALGTYLPVVSAADTGSETASPLVGRREDAPSGVDTAAPSGVVFAIDREDGRKRAFVRMRSGALRVRDRIELGHGRSERVTGLRVAHRGTLEARTTAQAGQIAVVQGLATARVGDVVGPRLPGDERSSQFPPPSYETVVDAAPGERGRLYAALSELAEQDPLIRVRRRDEEITVSLYGEVQREVLAAILQREYGVDARFGEVRTARTERLVGTGHALEIKKQNGNEFHATIGLRVEPGVPGSGVTFELECERGSMPPAFFDGTEDTVRRELARGPLRFPVPDARVVMTHSGYSPRQSHMHQKFNKAMSSTGADFRGLAPRVLAAAVRRAGTVLCEPVHRFVIELPEDTVGPVASLVGRLGGVPFESRVGARGIVVMRGEIPAAGVAGLQRELPGLTHGEGMCRTEHDRFEAVREGV</sequence>
<dbReference type="NCBIfam" id="TIGR00231">
    <property type="entry name" value="small_GTP"/>
    <property type="match status" value="1"/>
</dbReference>
<dbReference type="SUPFAM" id="SSF52540">
    <property type="entry name" value="P-loop containing nucleoside triphosphate hydrolases"/>
    <property type="match status" value="1"/>
</dbReference>
<proteinExistence type="predicted"/>
<dbReference type="InterPro" id="IPR035647">
    <property type="entry name" value="EFG_III/V"/>
</dbReference>
<dbReference type="Proteomes" id="UP001611580">
    <property type="component" value="Unassembled WGS sequence"/>
</dbReference>
<dbReference type="InterPro" id="IPR000640">
    <property type="entry name" value="EFG_V-like"/>
</dbReference>
<evidence type="ECO:0000256" key="2">
    <source>
        <dbReference type="ARBA" id="ARBA00022917"/>
    </source>
</evidence>
<dbReference type="PANTHER" id="PTHR43261">
    <property type="entry name" value="TRANSLATION ELONGATION FACTOR G-RELATED"/>
    <property type="match status" value="1"/>
</dbReference>
<keyword evidence="3" id="KW-0342">GTP-binding</keyword>
<dbReference type="Gene3D" id="3.40.50.300">
    <property type="entry name" value="P-loop containing nucleotide triphosphate hydrolases"/>
    <property type="match status" value="1"/>
</dbReference>
<dbReference type="PRINTS" id="PR01037">
    <property type="entry name" value="TCRTETOQM"/>
</dbReference>
<name>A0ABW7XI31_9MICO</name>
<dbReference type="Pfam" id="PF00679">
    <property type="entry name" value="EFG_C"/>
    <property type="match status" value="1"/>
</dbReference>
<keyword evidence="6" id="KW-1185">Reference proteome</keyword>
<dbReference type="Pfam" id="PF03764">
    <property type="entry name" value="EFG_IV"/>
    <property type="match status" value="1"/>
</dbReference>
<dbReference type="Gene3D" id="3.30.70.870">
    <property type="entry name" value="Elongation Factor G (Translational Gtpase), domain 3"/>
    <property type="match status" value="1"/>
</dbReference>
<feature type="domain" description="Tr-type G" evidence="4">
    <location>
        <begin position="1"/>
        <end position="220"/>
    </location>
</feature>
<dbReference type="InterPro" id="IPR009000">
    <property type="entry name" value="Transl_B-barrel_sf"/>
</dbReference>
<dbReference type="InterPro" id="IPR000795">
    <property type="entry name" value="T_Tr_GTP-bd_dom"/>
</dbReference>
<dbReference type="InterPro" id="IPR020568">
    <property type="entry name" value="Ribosomal_Su5_D2-typ_SF"/>
</dbReference>
<dbReference type="InterPro" id="IPR027417">
    <property type="entry name" value="P-loop_NTPase"/>
</dbReference>
<dbReference type="Gene3D" id="3.30.230.10">
    <property type="match status" value="1"/>
</dbReference>
<dbReference type="PROSITE" id="PS51722">
    <property type="entry name" value="G_TR_2"/>
    <property type="match status" value="1"/>
</dbReference>
<reference evidence="5 6" key="1">
    <citation type="submission" date="2024-10" db="EMBL/GenBank/DDBJ databases">
        <title>The Natural Products Discovery Center: Release of the First 8490 Sequenced Strains for Exploring Actinobacteria Biosynthetic Diversity.</title>
        <authorList>
            <person name="Kalkreuter E."/>
            <person name="Kautsar S.A."/>
            <person name="Yang D."/>
            <person name="Bader C.D."/>
            <person name="Teijaro C.N."/>
            <person name="Fluegel L."/>
            <person name="Davis C.M."/>
            <person name="Simpson J.R."/>
            <person name="Lauterbach L."/>
            <person name="Steele A.D."/>
            <person name="Gui C."/>
            <person name="Meng S."/>
            <person name="Li G."/>
            <person name="Viehrig K."/>
            <person name="Ye F."/>
            <person name="Su P."/>
            <person name="Kiefer A.F."/>
            <person name="Nichols A."/>
            <person name="Cepeda A.J."/>
            <person name="Yan W."/>
            <person name="Fan B."/>
            <person name="Jiang Y."/>
            <person name="Adhikari A."/>
            <person name="Zheng C.-J."/>
            <person name="Schuster L."/>
            <person name="Cowan T.M."/>
            <person name="Smanski M.J."/>
            <person name="Chevrette M.G."/>
            <person name="De Carvalho L.P.S."/>
            <person name="Shen B."/>
        </authorList>
    </citation>
    <scope>NUCLEOTIDE SEQUENCE [LARGE SCALE GENOMIC DNA]</scope>
    <source>
        <strain evidence="5 6">NPDC019481</strain>
    </source>
</reference>
<dbReference type="SUPFAM" id="SSF50447">
    <property type="entry name" value="Translation proteins"/>
    <property type="match status" value="1"/>
</dbReference>
<dbReference type="Gene3D" id="2.40.30.10">
    <property type="entry name" value="Translation factors"/>
    <property type="match status" value="1"/>
</dbReference>
<comment type="caution">
    <text evidence="5">The sequence shown here is derived from an EMBL/GenBank/DDBJ whole genome shotgun (WGS) entry which is preliminary data.</text>
</comment>